<proteinExistence type="predicted"/>
<accession>A0AAV7PFV0</accession>
<protein>
    <submittedName>
        <fullName evidence="2">Uncharacterized protein</fullName>
    </submittedName>
</protein>
<feature type="region of interest" description="Disordered" evidence="1">
    <location>
        <begin position="75"/>
        <end position="99"/>
    </location>
</feature>
<comment type="caution">
    <text evidence="2">The sequence shown here is derived from an EMBL/GenBank/DDBJ whole genome shotgun (WGS) entry which is preliminary data.</text>
</comment>
<evidence type="ECO:0000313" key="2">
    <source>
        <dbReference type="EMBL" id="KAJ1127133.1"/>
    </source>
</evidence>
<feature type="region of interest" description="Disordered" evidence="1">
    <location>
        <begin position="1"/>
        <end position="30"/>
    </location>
</feature>
<dbReference type="EMBL" id="JANPWB010000011">
    <property type="protein sequence ID" value="KAJ1127133.1"/>
    <property type="molecule type" value="Genomic_DNA"/>
</dbReference>
<feature type="compositionally biased region" description="Polar residues" evidence="1">
    <location>
        <begin position="87"/>
        <end position="99"/>
    </location>
</feature>
<evidence type="ECO:0000313" key="3">
    <source>
        <dbReference type="Proteomes" id="UP001066276"/>
    </source>
</evidence>
<sequence>MHENSAAVQEPQCRSKSGTRSQGTKYMPETRKAKEKLISNLKEALQIGDGSLVSQEQLDALKEIVAAVISEESAAGGPGHEVLPMMSNKSHMVSCNKGQ</sequence>
<feature type="compositionally biased region" description="Polar residues" evidence="1">
    <location>
        <begin position="12"/>
        <end position="24"/>
    </location>
</feature>
<evidence type="ECO:0000256" key="1">
    <source>
        <dbReference type="SAM" id="MobiDB-lite"/>
    </source>
</evidence>
<dbReference type="Proteomes" id="UP001066276">
    <property type="component" value="Chromosome 7"/>
</dbReference>
<reference evidence="2" key="1">
    <citation type="journal article" date="2022" name="bioRxiv">
        <title>Sequencing and chromosome-scale assembly of the giantPleurodeles waltlgenome.</title>
        <authorList>
            <person name="Brown T."/>
            <person name="Elewa A."/>
            <person name="Iarovenko S."/>
            <person name="Subramanian E."/>
            <person name="Araus A.J."/>
            <person name="Petzold A."/>
            <person name="Susuki M."/>
            <person name="Suzuki K.-i.T."/>
            <person name="Hayashi T."/>
            <person name="Toyoda A."/>
            <person name="Oliveira C."/>
            <person name="Osipova E."/>
            <person name="Leigh N.D."/>
            <person name="Simon A."/>
            <person name="Yun M.H."/>
        </authorList>
    </citation>
    <scope>NUCLEOTIDE SEQUENCE</scope>
    <source>
        <strain evidence="2">20211129_DDA</strain>
        <tissue evidence="2">Liver</tissue>
    </source>
</reference>
<name>A0AAV7PFV0_PLEWA</name>
<gene>
    <name evidence="2" type="ORF">NDU88_005536</name>
</gene>
<organism evidence="2 3">
    <name type="scientific">Pleurodeles waltl</name>
    <name type="common">Iberian ribbed newt</name>
    <dbReference type="NCBI Taxonomy" id="8319"/>
    <lineage>
        <taxon>Eukaryota</taxon>
        <taxon>Metazoa</taxon>
        <taxon>Chordata</taxon>
        <taxon>Craniata</taxon>
        <taxon>Vertebrata</taxon>
        <taxon>Euteleostomi</taxon>
        <taxon>Amphibia</taxon>
        <taxon>Batrachia</taxon>
        <taxon>Caudata</taxon>
        <taxon>Salamandroidea</taxon>
        <taxon>Salamandridae</taxon>
        <taxon>Pleurodelinae</taxon>
        <taxon>Pleurodeles</taxon>
    </lineage>
</organism>
<dbReference type="AlphaFoldDB" id="A0AAV7PFV0"/>
<keyword evidence="3" id="KW-1185">Reference proteome</keyword>